<keyword evidence="3" id="KW-1185">Reference proteome</keyword>
<dbReference type="AlphaFoldDB" id="A0A108U9F1"/>
<organism evidence="2 3">
    <name type="scientific">Lysobacter capsici AZ78</name>
    <dbReference type="NCBI Taxonomy" id="1444315"/>
    <lineage>
        <taxon>Bacteria</taxon>
        <taxon>Pseudomonadati</taxon>
        <taxon>Pseudomonadota</taxon>
        <taxon>Gammaproteobacteria</taxon>
        <taxon>Lysobacterales</taxon>
        <taxon>Lysobacteraceae</taxon>
        <taxon>Lysobacter</taxon>
    </lineage>
</organism>
<feature type="signal peptide" evidence="1">
    <location>
        <begin position="1"/>
        <end position="18"/>
    </location>
</feature>
<evidence type="ECO:0000313" key="2">
    <source>
        <dbReference type="EMBL" id="KWS04989.1"/>
    </source>
</evidence>
<dbReference type="OrthoDB" id="7022283at2"/>
<comment type="caution">
    <text evidence="2">The sequence shown here is derived from an EMBL/GenBank/DDBJ whole genome shotgun (WGS) entry which is preliminary data.</text>
</comment>
<protein>
    <submittedName>
        <fullName evidence="2">Uncharacterized protein</fullName>
    </submittedName>
</protein>
<gene>
    <name evidence="2" type="ORF">AZ78_2539</name>
</gene>
<evidence type="ECO:0000313" key="3">
    <source>
        <dbReference type="Proteomes" id="UP000023435"/>
    </source>
</evidence>
<evidence type="ECO:0000256" key="1">
    <source>
        <dbReference type="SAM" id="SignalP"/>
    </source>
</evidence>
<dbReference type="Proteomes" id="UP000023435">
    <property type="component" value="Unassembled WGS sequence"/>
</dbReference>
<dbReference type="RefSeq" id="WP_051547726.1">
    <property type="nucleotide sequence ID" value="NZ_JAJA02000001.1"/>
</dbReference>
<proteinExistence type="predicted"/>
<keyword evidence="1" id="KW-0732">Signal</keyword>
<feature type="chain" id="PRO_5007131719" evidence="1">
    <location>
        <begin position="19"/>
        <end position="184"/>
    </location>
</feature>
<reference evidence="2 3" key="1">
    <citation type="journal article" date="2014" name="Genome Announc.">
        <title>Draft Genome Sequence of Lysobacter capsici AZ78, a Bacterium Antagonistic to Plant-Pathogenic Oomycetes.</title>
        <authorList>
            <person name="Puopolo G."/>
            <person name="Sonego P."/>
            <person name="Engelen K."/>
            <person name="Pertot I."/>
        </authorList>
    </citation>
    <scope>NUCLEOTIDE SEQUENCE [LARGE SCALE GENOMIC DNA]</scope>
    <source>
        <strain evidence="2 3">AZ78</strain>
    </source>
</reference>
<sequence>MKRIGLSLLLLLPALALAGTKPVSCDLGPAKQPRVAEISRAGKIEDTYVYSLRQGKAAKATLWGGESDDSRGSEVKVKCVGDRQRALAVMGDFMSAGYPRGLVLVYDTGRRAYERFDFAERNAPGWLYLGAKDRLLVFPPGGRLETERRYLVYRFAAGAGQDNSEEMVDALPKADGYRVIKIDL</sequence>
<name>A0A108U9F1_9GAMM</name>
<accession>A0A108U9F1</accession>
<dbReference type="EMBL" id="JAJA02000001">
    <property type="protein sequence ID" value="KWS04989.1"/>
    <property type="molecule type" value="Genomic_DNA"/>
</dbReference>